<protein>
    <submittedName>
        <fullName evidence="2">Protocatechuate 4,5-dioxygenase beta chain</fullName>
        <ecNumber evidence="2">1.13.11.8</ecNumber>
    </submittedName>
</protein>
<dbReference type="EC" id="1.13.11.8" evidence="2"/>
<keyword evidence="2" id="KW-0560">Oxidoreductase</keyword>
<evidence type="ECO:0000313" key="3">
    <source>
        <dbReference type="Proteomes" id="UP000727456"/>
    </source>
</evidence>
<dbReference type="Gene3D" id="3.40.830.10">
    <property type="entry name" value="LigB-like"/>
    <property type="match status" value="1"/>
</dbReference>
<feature type="domain" description="Extradiol ring-cleavage dioxygenase class III enzyme subunit B" evidence="1">
    <location>
        <begin position="59"/>
        <end position="292"/>
    </location>
</feature>
<sequence length="310" mass="34024">MLSLVLATSNAPSLYRDKRDWLRLYESQLTEGIPAPRELAAETDEVLDDHLTRIKHAQAALQERLGSVRPDALVVIGYDDGVMFNRVQVPQFCTYTGAEMTGSSAIAALGEAVEDHKVTLKCNPEMAWEIHRELIDREFDMSYMSVQNPQGRPEWGASSAFLYPGASFLDGLDIPLIPVLINCRVDPMPSGGRCLDFGTALGQILDGLPQKFAVMAVGGLSHDPNGARAGWVDERLDRFVMDRAVRRGNAQRLRQMFDLESDAIQGGTGQIRTWLAAAAAAESVKARGQIIDYIPSYRAITGLGFAAWTV</sequence>
<proteinExistence type="predicted"/>
<evidence type="ECO:0000259" key="1">
    <source>
        <dbReference type="Pfam" id="PF02900"/>
    </source>
</evidence>
<evidence type="ECO:0000313" key="2">
    <source>
        <dbReference type="EMBL" id="NIJ09220.1"/>
    </source>
</evidence>
<keyword evidence="3" id="KW-1185">Reference proteome</keyword>
<accession>A0ABX0TZP3</accession>
<organism evidence="2 3">
    <name type="scientific">Sphingomonas vulcanisoli</name>
    <dbReference type="NCBI Taxonomy" id="1658060"/>
    <lineage>
        <taxon>Bacteria</taxon>
        <taxon>Pseudomonadati</taxon>
        <taxon>Pseudomonadota</taxon>
        <taxon>Alphaproteobacteria</taxon>
        <taxon>Sphingomonadales</taxon>
        <taxon>Sphingomonadaceae</taxon>
        <taxon>Sphingomonas</taxon>
    </lineage>
</organism>
<dbReference type="GO" id="GO:0018579">
    <property type="term" value="F:protocatechuate 4,5-dioxygenase activity"/>
    <property type="evidence" value="ECO:0007669"/>
    <property type="project" value="UniProtKB-EC"/>
</dbReference>
<reference evidence="2 3" key="1">
    <citation type="submission" date="2020-03" db="EMBL/GenBank/DDBJ databases">
        <title>Genomic Encyclopedia of Type Strains, Phase III (KMG-III): the genomes of soil and plant-associated and newly described type strains.</title>
        <authorList>
            <person name="Whitman W."/>
        </authorList>
    </citation>
    <scope>NUCLEOTIDE SEQUENCE [LARGE SCALE GENOMIC DNA]</scope>
    <source>
        <strain evidence="2 3">CECT 8804</strain>
    </source>
</reference>
<dbReference type="InterPro" id="IPR004183">
    <property type="entry name" value="Xdiol_dOase_suB"/>
</dbReference>
<dbReference type="RefSeq" id="WP_167074633.1">
    <property type="nucleotide sequence ID" value="NZ_JAAOZC010000009.1"/>
</dbReference>
<dbReference type="Proteomes" id="UP000727456">
    <property type="component" value="Unassembled WGS sequence"/>
</dbReference>
<gene>
    <name evidence="2" type="ORF">FHS31_002852</name>
</gene>
<dbReference type="EMBL" id="JAAOZC010000009">
    <property type="protein sequence ID" value="NIJ09220.1"/>
    <property type="molecule type" value="Genomic_DNA"/>
</dbReference>
<comment type="caution">
    <text evidence="2">The sequence shown here is derived from an EMBL/GenBank/DDBJ whole genome shotgun (WGS) entry which is preliminary data.</text>
</comment>
<name>A0ABX0TZP3_9SPHN</name>
<dbReference type="Pfam" id="PF02900">
    <property type="entry name" value="LigB"/>
    <property type="match status" value="1"/>
</dbReference>
<dbReference type="SUPFAM" id="SSF53213">
    <property type="entry name" value="LigB-like"/>
    <property type="match status" value="1"/>
</dbReference>